<dbReference type="OrthoDB" id="6021306at2759"/>
<protein>
    <recommendedName>
        <fullName evidence="12">Multivesicular body subunit 12B-like</fullName>
    </recommendedName>
</protein>
<comment type="similarity">
    <text evidence="2">Belongs to the MVB12 family.</text>
</comment>
<dbReference type="GO" id="GO:0015031">
    <property type="term" value="P:protein transport"/>
    <property type="evidence" value="ECO:0007669"/>
    <property type="project" value="UniProtKB-KW"/>
</dbReference>
<evidence type="ECO:0000259" key="8">
    <source>
        <dbReference type="PROSITE" id="PS51497"/>
    </source>
</evidence>
<dbReference type="InterPro" id="IPR040297">
    <property type="entry name" value="MVB12B"/>
</dbReference>
<comment type="caution">
    <text evidence="10">The sequence shown here is derived from an EMBL/GenBank/DDBJ whole genome shotgun (WGS) entry which is preliminary data.</text>
</comment>
<gene>
    <name evidence="10" type="ORF">BIW11_11354</name>
</gene>
<evidence type="ECO:0000259" key="9">
    <source>
        <dbReference type="PROSITE" id="PS51498"/>
    </source>
</evidence>
<evidence type="ECO:0000256" key="1">
    <source>
        <dbReference type="ARBA" id="ARBA00004633"/>
    </source>
</evidence>
<feature type="domain" description="MABP" evidence="9">
    <location>
        <begin position="1"/>
        <end position="77"/>
    </location>
</feature>
<organism evidence="10 11">
    <name type="scientific">Tropilaelaps mercedesae</name>
    <dbReference type="NCBI Taxonomy" id="418985"/>
    <lineage>
        <taxon>Eukaryota</taxon>
        <taxon>Metazoa</taxon>
        <taxon>Ecdysozoa</taxon>
        <taxon>Arthropoda</taxon>
        <taxon>Chelicerata</taxon>
        <taxon>Arachnida</taxon>
        <taxon>Acari</taxon>
        <taxon>Parasitiformes</taxon>
        <taxon>Mesostigmata</taxon>
        <taxon>Gamasina</taxon>
        <taxon>Dermanyssoidea</taxon>
        <taxon>Laelapidae</taxon>
        <taxon>Tropilaelaps</taxon>
    </lineage>
</organism>
<proteinExistence type="inferred from homology"/>
<keyword evidence="11" id="KW-1185">Reference proteome</keyword>
<evidence type="ECO:0000313" key="10">
    <source>
        <dbReference type="EMBL" id="OQR70862.1"/>
    </source>
</evidence>
<dbReference type="InParanoid" id="A0A1V9XBY4"/>
<evidence type="ECO:0000256" key="4">
    <source>
        <dbReference type="ARBA" id="ARBA00022753"/>
    </source>
</evidence>
<dbReference type="Pfam" id="PF10240">
    <property type="entry name" value="DUF2464"/>
    <property type="match status" value="1"/>
</dbReference>
<dbReference type="PROSITE" id="PS51498">
    <property type="entry name" value="MABP"/>
    <property type="match status" value="1"/>
</dbReference>
<dbReference type="PROSITE" id="PS51497">
    <property type="entry name" value="UMA"/>
    <property type="match status" value="1"/>
</dbReference>
<keyword evidence="4" id="KW-0967">Endosome</keyword>
<dbReference type="GO" id="GO:0019075">
    <property type="term" value="P:virus maturation"/>
    <property type="evidence" value="ECO:0007669"/>
    <property type="project" value="TreeGrafter"/>
</dbReference>
<evidence type="ECO:0008006" key="12">
    <source>
        <dbReference type="Google" id="ProtNLM"/>
    </source>
</evidence>
<dbReference type="AlphaFoldDB" id="A0A1V9XBY4"/>
<keyword evidence="6" id="KW-0472">Membrane</keyword>
<evidence type="ECO:0000256" key="5">
    <source>
        <dbReference type="ARBA" id="ARBA00022927"/>
    </source>
</evidence>
<dbReference type="STRING" id="418985.A0A1V9XBY4"/>
<keyword evidence="5" id="KW-0653">Protein transport</keyword>
<feature type="region of interest" description="Disordered" evidence="7">
    <location>
        <begin position="164"/>
        <end position="186"/>
    </location>
</feature>
<feature type="domain" description="UMA" evidence="8">
    <location>
        <begin position="118"/>
        <end position="161"/>
    </location>
</feature>
<dbReference type="InterPro" id="IPR023341">
    <property type="entry name" value="MABP"/>
</dbReference>
<dbReference type="GO" id="GO:0046755">
    <property type="term" value="P:viral budding"/>
    <property type="evidence" value="ECO:0007669"/>
    <property type="project" value="TreeGrafter"/>
</dbReference>
<comment type="subcellular location">
    <subcellularLocation>
        <location evidence="1">Late endosome membrane</location>
        <topology evidence="1">Peripheral membrane protein</topology>
    </subcellularLocation>
</comment>
<evidence type="ECO:0000256" key="7">
    <source>
        <dbReference type="SAM" id="MobiDB-lite"/>
    </source>
</evidence>
<dbReference type="GO" id="GO:0000813">
    <property type="term" value="C:ESCRT I complex"/>
    <property type="evidence" value="ECO:0007669"/>
    <property type="project" value="InterPro"/>
</dbReference>
<sequence length="186" mass="20634">MEPITDICVVQEAKNAPQGYSVIELTGDVGQDADLWKDKGLFFGRKETRYLCFARKFSLDCVESVSVQVTPPPNVLTISLTRDTGGQSVDQTTLRTYKNSADGRSVAGESTACAKNWIDDIPYQLNAQLLPITRLPVIHLKTASQIYSQFNYDFSLEREILRATPPQDFSSPPNFPGENNGLVDVE</sequence>
<evidence type="ECO:0000256" key="3">
    <source>
        <dbReference type="ARBA" id="ARBA00022448"/>
    </source>
</evidence>
<dbReference type="GO" id="GO:0031902">
    <property type="term" value="C:late endosome membrane"/>
    <property type="evidence" value="ECO:0007669"/>
    <property type="project" value="UniProtKB-SubCell"/>
</dbReference>
<dbReference type="GO" id="GO:0042058">
    <property type="term" value="P:regulation of epidermal growth factor receptor signaling pathway"/>
    <property type="evidence" value="ECO:0007669"/>
    <property type="project" value="TreeGrafter"/>
</dbReference>
<dbReference type="InterPro" id="IPR018798">
    <property type="entry name" value="MVB12A/B"/>
</dbReference>
<dbReference type="Proteomes" id="UP000192247">
    <property type="component" value="Unassembled WGS sequence"/>
</dbReference>
<evidence type="ECO:0000256" key="2">
    <source>
        <dbReference type="ARBA" id="ARBA00010432"/>
    </source>
</evidence>
<name>A0A1V9XBY4_9ACAR</name>
<evidence type="ECO:0000313" key="11">
    <source>
        <dbReference type="Proteomes" id="UP000192247"/>
    </source>
</evidence>
<dbReference type="EMBL" id="MNPL01015940">
    <property type="protein sequence ID" value="OQR70862.1"/>
    <property type="molecule type" value="Genomic_DNA"/>
</dbReference>
<evidence type="ECO:0000256" key="6">
    <source>
        <dbReference type="ARBA" id="ARBA00023136"/>
    </source>
</evidence>
<dbReference type="PANTHER" id="PTHR31547">
    <property type="entry name" value="MULTIVESICULAR BODY SUBUNIT 12B"/>
    <property type="match status" value="1"/>
</dbReference>
<dbReference type="InterPro" id="IPR023340">
    <property type="entry name" value="UMA"/>
</dbReference>
<accession>A0A1V9XBY4</accession>
<dbReference type="Gene3D" id="2.100.10.50">
    <property type="match status" value="1"/>
</dbReference>
<dbReference type="PANTHER" id="PTHR31547:SF1">
    <property type="entry name" value="MULTIVESICULAR BODY SUBUNIT 12B"/>
    <property type="match status" value="1"/>
</dbReference>
<keyword evidence="3" id="KW-0813">Transport</keyword>
<reference evidence="10 11" key="1">
    <citation type="journal article" date="2017" name="Gigascience">
        <title>Draft genome of the honey bee ectoparasitic mite, Tropilaelaps mercedesae, is shaped by the parasitic life history.</title>
        <authorList>
            <person name="Dong X."/>
            <person name="Armstrong S.D."/>
            <person name="Xia D."/>
            <person name="Makepeace B.L."/>
            <person name="Darby A.C."/>
            <person name="Kadowaki T."/>
        </authorList>
    </citation>
    <scope>NUCLEOTIDE SEQUENCE [LARGE SCALE GENOMIC DNA]</scope>
    <source>
        <strain evidence="10">Wuxi-XJTLU</strain>
    </source>
</reference>